<sequence>MMAHHSSKSRGRGTLEGTNLLVAADRAGDHWTVQDAIDHIPTSGANTIFVDKGDYHEAITVPGNKAWLTIKGVTGVAEDVVIHNSRAHGMLKPDGTQWGTEGSAVATFKPHDLIVQDLTISNTFDPAAHPEINAFETQAVAVAAKGDRQIYRNVRILGRQDTLLVKGRRAPPKPGSTSSSASSEAVSTSSSATPPR</sequence>
<dbReference type="SUPFAM" id="SSF51126">
    <property type="entry name" value="Pectin lyase-like"/>
    <property type="match status" value="1"/>
</dbReference>
<reference evidence="6" key="1">
    <citation type="submission" date="2024-07" db="EMBL/GenBank/DDBJ databases">
        <authorList>
            <person name="Yu S.T."/>
        </authorList>
    </citation>
    <scope>NUCLEOTIDE SEQUENCE</scope>
    <source>
        <strain evidence="6">R28</strain>
    </source>
</reference>
<dbReference type="InterPro" id="IPR011050">
    <property type="entry name" value="Pectin_lyase_fold/virulence"/>
</dbReference>
<dbReference type="Pfam" id="PF01095">
    <property type="entry name" value="Pectinesterase"/>
    <property type="match status" value="1"/>
</dbReference>
<name>A0AB39PQI5_9ACTN</name>
<proteinExistence type="inferred from homology"/>
<evidence type="ECO:0000256" key="2">
    <source>
        <dbReference type="ARBA" id="ARBA00022801"/>
    </source>
</evidence>
<dbReference type="InterPro" id="IPR012334">
    <property type="entry name" value="Pectin_lyas_fold"/>
</dbReference>
<dbReference type="GO" id="GO:0030599">
    <property type="term" value="F:pectinesterase activity"/>
    <property type="evidence" value="ECO:0007669"/>
    <property type="project" value="InterPro"/>
</dbReference>
<feature type="domain" description="Pectinesterase catalytic" evidence="5">
    <location>
        <begin position="20"/>
        <end position="169"/>
    </location>
</feature>
<dbReference type="AlphaFoldDB" id="A0AB39PQI5"/>
<gene>
    <name evidence="6" type="ORF">AB5J49_05475</name>
</gene>
<dbReference type="Gene3D" id="2.160.20.10">
    <property type="entry name" value="Single-stranded right-handed beta-helix, Pectin lyase-like"/>
    <property type="match status" value="1"/>
</dbReference>
<dbReference type="PANTHER" id="PTHR31321">
    <property type="entry name" value="ACYL-COA THIOESTER HYDROLASE YBHC-RELATED"/>
    <property type="match status" value="1"/>
</dbReference>
<comment type="similarity">
    <text evidence="1">Belongs to the pectinesterase family.</text>
</comment>
<dbReference type="RefSeq" id="WP_369167316.1">
    <property type="nucleotide sequence ID" value="NZ_CP163439.1"/>
</dbReference>
<dbReference type="EMBL" id="CP163439">
    <property type="protein sequence ID" value="XDQ32821.1"/>
    <property type="molecule type" value="Genomic_DNA"/>
</dbReference>
<dbReference type="GO" id="GO:0042545">
    <property type="term" value="P:cell wall modification"/>
    <property type="evidence" value="ECO:0007669"/>
    <property type="project" value="InterPro"/>
</dbReference>
<dbReference type="GO" id="GO:0009279">
    <property type="term" value="C:cell outer membrane"/>
    <property type="evidence" value="ECO:0007669"/>
    <property type="project" value="TreeGrafter"/>
</dbReference>
<dbReference type="PANTHER" id="PTHR31321:SF57">
    <property type="entry name" value="PECTINESTERASE 53-RELATED"/>
    <property type="match status" value="1"/>
</dbReference>
<evidence type="ECO:0000256" key="1">
    <source>
        <dbReference type="ARBA" id="ARBA00008891"/>
    </source>
</evidence>
<keyword evidence="2" id="KW-0378">Hydrolase</keyword>
<feature type="region of interest" description="Disordered" evidence="4">
    <location>
        <begin position="164"/>
        <end position="196"/>
    </location>
</feature>
<organism evidence="6">
    <name type="scientific">Streptomyces sp. R28</name>
    <dbReference type="NCBI Taxonomy" id="3238628"/>
    <lineage>
        <taxon>Bacteria</taxon>
        <taxon>Bacillati</taxon>
        <taxon>Actinomycetota</taxon>
        <taxon>Actinomycetes</taxon>
        <taxon>Kitasatosporales</taxon>
        <taxon>Streptomycetaceae</taxon>
        <taxon>Streptomyces</taxon>
    </lineage>
</organism>
<keyword evidence="3" id="KW-0063">Aspartyl esterase</keyword>
<evidence type="ECO:0000256" key="3">
    <source>
        <dbReference type="ARBA" id="ARBA00023085"/>
    </source>
</evidence>
<protein>
    <submittedName>
        <fullName evidence="6">Pectinesterase family protein</fullName>
    </submittedName>
</protein>
<feature type="compositionally biased region" description="Low complexity" evidence="4">
    <location>
        <begin position="176"/>
        <end position="196"/>
    </location>
</feature>
<evidence type="ECO:0000313" key="6">
    <source>
        <dbReference type="EMBL" id="XDQ32821.1"/>
    </source>
</evidence>
<accession>A0AB39PQI5</accession>
<evidence type="ECO:0000256" key="4">
    <source>
        <dbReference type="SAM" id="MobiDB-lite"/>
    </source>
</evidence>
<evidence type="ECO:0000259" key="5">
    <source>
        <dbReference type="Pfam" id="PF01095"/>
    </source>
</evidence>
<dbReference type="InterPro" id="IPR000070">
    <property type="entry name" value="Pectinesterase_cat"/>
</dbReference>